<proteinExistence type="predicted"/>
<name>A0A6A5YZG9_9PLEO</name>
<evidence type="ECO:0000313" key="3">
    <source>
        <dbReference type="Proteomes" id="UP000799770"/>
    </source>
</evidence>
<protein>
    <submittedName>
        <fullName evidence="2">Uncharacterized protein</fullName>
    </submittedName>
</protein>
<reference evidence="2" key="1">
    <citation type="journal article" date="2020" name="Stud. Mycol.">
        <title>101 Dothideomycetes genomes: a test case for predicting lifestyles and emergence of pathogens.</title>
        <authorList>
            <person name="Haridas S."/>
            <person name="Albert R."/>
            <person name="Binder M."/>
            <person name="Bloem J."/>
            <person name="Labutti K."/>
            <person name="Salamov A."/>
            <person name="Andreopoulos B."/>
            <person name="Baker S."/>
            <person name="Barry K."/>
            <person name="Bills G."/>
            <person name="Bluhm B."/>
            <person name="Cannon C."/>
            <person name="Castanera R."/>
            <person name="Culley D."/>
            <person name="Daum C."/>
            <person name="Ezra D."/>
            <person name="Gonzalez J."/>
            <person name="Henrissat B."/>
            <person name="Kuo A."/>
            <person name="Liang C."/>
            <person name="Lipzen A."/>
            <person name="Lutzoni F."/>
            <person name="Magnuson J."/>
            <person name="Mondo S."/>
            <person name="Nolan M."/>
            <person name="Ohm R."/>
            <person name="Pangilinan J."/>
            <person name="Park H.-J."/>
            <person name="Ramirez L."/>
            <person name="Alfaro M."/>
            <person name="Sun H."/>
            <person name="Tritt A."/>
            <person name="Yoshinaga Y."/>
            <person name="Zwiers L.-H."/>
            <person name="Turgeon B."/>
            <person name="Goodwin S."/>
            <person name="Spatafora J."/>
            <person name="Crous P."/>
            <person name="Grigoriev I."/>
        </authorList>
    </citation>
    <scope>NUCLEOTIDE SEQUENCE</scope>
    <source>
        <strain evidence="2">CBS 627.86</strain>
    </source>
</reference>
<organism evidence="2 3">
    <name type="scientific">Lophiotrema nucula</name>
    <dbReference type="NCBI Taxonomy" id="690887"/>
    <lineage>
        <taxon>Eukaryota</taxon>
        <taxon>Fungi</taxon>
        <taxon>Dikarya</taxon>
        <taxon>Ascomycota</taxon>
        <taxon>Pezizomycotina</taxon>
        <taxon>Dothideomycetes</taxon>
        <taxon>Pleosporomycetidae</taxon>
        <taxon>Pleosporales</taxon>
        <taxon>Lophiotremataceae</taxon>
        <taxon>Lophiotrema</taxon>
    </lineage>
</organism>
<dbReference type="Proteomes" id="UP000799770">
    <property type="component" value="Unassembled WGS sequence"/>
</dbReference>
<feature type="region of interest" description="Disordered" evidence="1">
    <location>
        <begin position="1"/>
        <end position="30"/>
    </location>
</feature>
<sequence length="242" mass="26720">MSSDREMETSNDETDTQGYDSAWANKTLDSSALRETLPARIRQAAAWQQLNDPDGPSPAENHEMKRLDDIDSTLDALDTDLPALQVLADTSLNRQQAEDAAKVQQKADNYDQLLELLKGNGQLKAPYNALSKPEDVCSAIQGSAVILDATSSSLQLAFTSNNLSDPGTCNLATTSYLFARTWFTTTIHQLSNHLKDCRERVAKLFEIVKSRDQEIAGLKAELNDRKAIIEDMIAQRQNTTSS</sequence>
<dbReference type="AlphaFoldDB" id="A0A6A5YZG9"/>
<keyword evidence="3" id="KW-1185">Reference proteome</keyword>
<dbReference type="EMBL" id="ML977330">
    <property type="protein sequence ID" value="KAF2112510.1"/>
    <property type="molecule type" value="Genomic_DNA"/>
</dbReference>
<accession>A0A6A5YZG9</accession>
<evidence type="ECO:0000256" key="1">
    <source>
        <dbReference type="SAM" id="MobiDB-lite"/>
    </source>
</evidence>
<gene>
    <name evidence="2" type="ORF">BDV96DRAFT_601919</name>
</gene>
<evidence type="ECO:0000313" key="2">
    <source>
        <dbReference type="EMBL" id="KAF2112510.1"/>
    </source>
</evidence>